<evidence type="ECO:0000256" key="1">
    <source>
        <dbReference type="SAM" id="SignalP"/>
    </source>
</evidence>
<dbReference type="AlphaFoldDB" id="A0A0B8NMQ8"/>
<dbReference type="Proteomes" id="UP000180166">
    <property type="component" value="Chromosome"/>
</dbReference>
<dbReference type="EMBL" id="CP017839">
    <property type="protein sequence ID" value="APA96158.1"/>
    <property type="molecule type" value="Genomic_DNA"/>
</dbReference>
<sequence length="145" mass="14519">MVGRALITAAALALVTGVLGAGMAGAHPVSVPATGSELGGQLSDGSLNVLLRDAHRHAGERYSVYGLVYSDAAVWTLAFVSGGPTEFYTIDGSRVELTGPASAAVAQGDVFTGTITLTGRADSGDPVVVLDGVSVIGHRAGDALR</sequence>
<gene>
    <name evidence="2" type="ORF">NS506_02091</name>
    <name evidence="3" type="ORF">NSK11_contig00136-0012</name>
</gene>
<keyword evidence="1" id="KW-0732">Signal</keyword>
<dbReference type="GeneID" id="93370126"/>
<dbReference type="KEGG" id="nsr:NS506_02091"/>
<evidence type="ECO:0000313" key="2">
    <source>
        <dbReference type="EMBL" id="APA96158.1"/>
    </source>
</evidence>
<dbReference type="OrthoDB" id="4557169at2"/>
<feature type="signal peptide" evidence="1">
    <location>
        <begin position="1"/>
        <end position="20"/>
    </location>
</feature>
<reference evidence="3 4" key="2">
    <citation type="journal article" date="2016" name="Genome Announc.">
        <title>Draft Genome Sequence of Erythromycin- and Oxytetracycline-Sensitive Nocardia seriolae Strain U-1 (NBRC 110359).</title>
        <authorList>
            <person name="Imajoh M."/>
            <person name="Sukeda M."/>
            <person name="Shimizu M."/>
            <person name="Yamane J."/>
            <person name="Ohnishi K."/>
            <person name="Oshima S."/>
        </authorList>
    </citation>
    <scope>NUCLEOTIDE SEQUENCE [LARGE SCALE GENOMIC DNA]</scope>
    <source>
        <strain evidence="3 4">U-1</strain>
    </source>
</reference>
<dbReference type="EMBL" id="BBYQ01000136">
    <property type="protein sequence ID" value="GAP31991.1"/>
    <property type="molecule type" value="Genomic_DNA"/>
</dbReference>
<evidence type="ECO:0000313" key="4">
    <source>
        <dbReference type="Proteomes" id="UP000037179"/>
    </source>
</evidence>
<proteinExistence type="predicted"/>
<evidence type="ECO:0000313" key="5">
    <source>
        <dbReference type="Proteomes" id="UP000180166"/>
    </source>
</evidence>
<dbReference type="RefSeq" id="WP_143161443.1">
    <property type="nucleotide sequence ID" value="NZ_AP017900.1"/>
</dbReference>
<feature type="chain" id="PRO_5044541258" description="DUF5666 domain-containing protein" evidence="1">
    <location>
        <begin position="21"/>
        <end position="145"/>
    </location>
</feature>
<protein>
    <recommendedName>
        <fullName evidence="6">DUF5666 domain-containing protein</fullName>
    </recommendedName>
</protein>
<dbReference type="Proteomes" id="UP000037179">
    <property type="component" value="Unassembled WGS sequence"/>
</dbReference>
<evidence type="ECO:0000313" key="3">
    <source>
        <dbReference type="EMBL" id="GAP31991.1"/>
    </source>
</evidence>
<reference evidence="2 5" key="3">
    <citation type="submission" date="2016-10" db="EMBL/GenBank/DDBJ databases">
        <title>Genome sequence of Nocardia seriolae strain EM150506, isolated from Anguila japonica.</title>
        <authorList>
            <person name="Han H.-J."/>
        </authorList>
    </citation>
    <scope>NUCLEOTIDE SEQUENCE [LARGE SCALE GENOMIC DNA]</scope>
    <source>
        <strain evidence="2 5">EM150506</strain>
    </source>
</reference>
<keyword evidence="4" id="KW-1185">Reference proteome</keyword>
<organism evidence="3 4">
    <name type="scientific">Nocardia seriolae</name>
    <dbReference type="NCBI Taxonomy" id="37332"/>
    <lineage>
        <taxon>Bacteria</taxon>
        <taxon>Bacillati</taxon>
        <taxon>Actinomycetota</taxon>
        <taxon>Actinomycetes</taxon>
        <taxon>Mycobacteriales</taxon>
        <taxon>Nocardiaceae</taxon>
        <taxon>Nocardia</taxon>
    </lineage>
</organism>
<evidence type="ECO:0008006" key="6">
    <source>
        <dbReference type="Google" id="ProtNLM"/>
    </source>
</evidence>
<reference evidence="4" key="1">
    <citation type="submission" date="2015-07" db="EMBL/GenBank/DDBJ databases">
        <title>Nocardia seriolae U-1 whole genome shotgun sequence.</title>
        <authorList>
            <person name="Imajoh M."/>
            <person name="Fukumoto Y."/>
            <person name="Sukeda M."/>
            <person name="Yamane J."/>
            <person name="Yamasaki K."/>
            <person name="Shimizu M."/>
            <person name="Ohnishi K."/>
            <person name="Oshima S."/>
        </authorList>
    </citation>
    <scope>NUCLEOTIDE SEQUENCE [LARGE SCALE GENOMIC DNA]</scope>
    <source>
        <strain evidence="4">U-1</strain>
    </source>
</reference>
<name>A0A0B8NMQ8_9NOCA</name>
<accession>A0A0B8NMQ8</accession>